<organism evidence="1 2">
    <name type="scientific">Striga asiatica</name>
    <name type="common">Asiatic witchweed</name>
    <name type="synonym">Buchnera asiatica</name>
    <dbReference type="NCBI Taxonomy" id="4170"/>
    <lineage>
        <taxon>Eukaryota</taxon>
        <taxon>Viridiplantae</taxon>
        <taxon>Streptophyta</taxon>
        <taxon>Embryophyta</taxon>
        <taxon>Tracheophyta</taxon>
        <taxon>Spermatophyta</taxon>
        <taxon>Magnoliopsida</taxon>
        <taxon>eudicotyledons</taxon>
        <taxon>Gunneridae</taxon>
        <taxon>Pentapetalae</taxon>
        <taxon>asterids</taxon>
        <taxon>lamiids</taxon>
        <taxon>Lamiales</taxon>
        <taxon>Orobanchaceae</taxon>
        <taxon>Buchnereae</taxon>
        <taxon>Striga</taxon>
    </lineage>
</organism>
<dbReference type="GO" id="GO:0000502">
    <property type="term" value="C:proteasome complex"/>
    <property type="evidence" value="ECO:0007669"/>
    <property type="project" value="UniProtKB-KW"/>
</dbReference>
<feature type="non-terminal residue" evidence="1">
    <location>
        <position position="147"/>
    </location>
</feature>
<reference evidence="2" key="1">
    <citation type="journal article" date="2019" name="Curr. Biol.">
        <title>Genome Sequence of Striga asiatica Provides Insight into the Evolution of Plant Parasitism.</title>
        <authorList>
            <person name="Yoshida S."/>
            <person name="Kim S."/>
            <person name="Wafula E.K."/>
            <person name="Tanskanen J."/>
            <person name="Kim Y.M."/>
            <person name="Honaas L."/>
            <person name="Yang Z."/>
            <person name="Spallek T."/>
            <person name="Conn C.E."/>
            <person name="Ichihashi Y."/>
            <person name="Cheong K."/>
            <person name="Cui S."/>
            <person name="Der J.P."/>
            <person name="Gundlach H."/>
            <person name="Jiao Y."/>
            <person name="Hori C."/>
            <person name="Ishida J.K."/>
            <person name="Kasahara H."/>
            <person name="Kiba T."/>
            <person name="Kim M.S."/>
            <person name="Koo N."/>
            <person name="Laohavisit A."/>
            <person name="Lee Y.H."/>
            <person name="Lumba S."/>
            <person name="McCourt P."/>
            <person name="Mortimer J.C."/>
            <person name="Mutuku J.M."/>
            <person name="Nomura T."/>
            <person name="Sasaki-Sekimoto Y."/>
            <person name="Seto Y."/>
            <person name="Wang Y."/>
            <person name="Wakatake T."/>
            <person name="Sakakibara H."/>
            <person name="Demura T."/>
            <person name="Yamaguchi S."/>
            <person name="Yoneyama K."/>
            <person name="Manabe R.I."/>
            <person name="Nelson D.C."/>
            <person name="Schulman A.H."/>
            <person name="Timko M.P."/>
            <person name="dePamphilis C.W."/>
            <person name="Choi D."/>
            <person name="Shirasu K."/>
        </authorList>
    </citation>
    <scope>NUCLEOTIDE SEQUENCE [LARGE SCALE GENOMIC DNA]</scope>
    <source>
        <strain evidence="2">cv. UVA1</strain>
    </source>
</reference>
<dbReference type="AlphaFoldDB" id="A0A5A7PMC2"/>
<dbReference type="EMBL" id="BKCP01004816">
    <property type="protein sequence ID" value="GER33910.1"/>
    <property type="molecule type" value="Genomic_DNA"/>
</dbReference>
<sequence length="147" mass="16813">MPQKKERPEDCMLTTRAVTDGNLAAGIVGIDDIVDSKDNDVNYKLTRNILHEDSLNNCCFCCCVGIGTGGPTIFFRLSRLRTMPLLPIYDTIFLKQKEVIQFKMIIMERHWVLLFVHGLENRGVSCIVPLDRKKNTNTQAHQCCFRH</sequence>
<keyword evidence="2" id="KW-1185">Reference proteome</keyword>
<protein>
    <submittedName>
        <fullName evidence="1">20S proteasome alpha subunit PAD1</fullName>
    </submittedName>
</protein>
<gene>
    <name evidence="1" type="ORF">STAS_10082</name>
</gene>
<name>A0A5A7PMC2_STRAF</name>
<comment type="caution">
    <text evidence="1">The sequence shown here is derived from an EMBL/GenBank/DDBJ whole genome shotgun (WGS) entry which is preliminary data.</text>
</comment>
<dbReference type="Proteomes" id="UP000325081">
    <property type="component" value="Unassembled WGS sequence"/>
</dbReference>
<evidence type="ECO:0000313" key="1">
    <source>
        <dbReference type="EMBL" id="GER33910.1"/>
    </source>
</evidence>
<keyword evidence="1" id="KW-0647">Proteasome</keyword>
<proteinExistence type="predicted"/>
<accession>A0A5A7PMC2</accession>
<evidence type="ECO:0000313" key="2">
    <source>
        <dbReference type="Proteomes" id="UP000325081"/>
    </source>
</evidence>